<evidence type="ECO:0000313" key="3">
    <source>
        <dbReference type="EMBL" id="MCL7034536.1"/>
    </source>
</evidence>
<dbReference type="InterPro" id="IPR004345">
    <property type="entry name" value="TB2_DP1_HVA22"/>
</dbReference>
<dbReference type="AlphaFoldDB" id="A0AA41V8C1"/>
<evidence type="ECO:0000256" key="1">
    <source>
        <dbReference type="RuleBase" id="RU362006"/>
    </source>
</evidence>
<sequence length="306" mass="34949">MMGSVITRLLVMLFGYAYPAFQCFKAVEKNKMDTEQLRFWCQYWILAAMLTVSERVMDVFISWVPMYSEAKLAFFIYLWYPKTKGTTYVYESFFRPYLAKHETEIDRSIIEMRARFTDITLLYVQKATSFGQTRAIEIMQYVATHVATQTMIKPKPTQEQSGAVTKQSSTLAENLQAVPTAEDKPHRQPSTVAQNIQPAPIPEDKLQKQHLQTTSSRNEEGNVPAQMASPPPKLPEPTLEEPFCQSSLKKSLPASRKIHVLGCGVSVPRYTTRYTRKDTAKLCLLRFIFSPHRTVSATIVCVLELL</sequence>
<comment type="caution">
    <text evidence="3">The sequence shown here is derived from an EMBL/GenBank/DDBJ whole genome shotgun (WGS) entry which is preliminary data.</text>
</comment>
<dbReference type="Proteomes" id="UP001177140">
    <property type="component" value="Unassembled WGS sequence"/>
</dbReference>
<proteinExistence type="inferred from homology"/>
<dbReference type="PANTHER" id="PTHR12300">
    <property type="entry name" value="HVA22-LIKE PROTEINS"/>
    <property type="match status" value="1"/>
</dbReference>
<comment type="similarity">
    <text evidence="1">Belongs to the DP1 family.</text>
</comment>
<keyword evidence="4" id="KW-1185">Reference proteome</keyword>
<feature type="region of interest" description="Disordered" evidence="2">
    <location>
        <begin position="178"/>
        <end position="242"/>
    </location>
</feature>
<comment type="subcellular location">
    <subcellularLocation>
        <location evidence="1">Membrane</location>
        <topology evidence="1">Multi-pass membrane protein</topology>
    </subcellularLocation>
</comment>
<organism evidence="3 4">
    <name type="scientific">Papaver nudicaule</name>
    <name type="common">Iceland poppy</name>
    <dbReference type="NCBI Taxonomy" id="74823"/>
    <lineage>
        <taxon>Eukaryota</taxon>
        <taxon>Viridiplantae</taxon>
        <taxon>Streptophyta</taxon>
        <taxon>Embryophyta</taxon>
        <taxon>Tracheophyta</taxon>
        <taxon>Spermatophyta</taxon>
        <taxon>Magnoliopsida</taxon>
        <taxon>Ranunculales</taxon>
        <taxon>Papaveraceae</taxon>
        <taxon>Papaveroideae</taxon>
        <taxon>Papaver</taxon>
    </lineage>
</organism>
<name>A0AA41V8C1_PAPNU</name>
<dbReference type="EMBL" id="JAJJMA010146582">
    <property type="protein sequence ID" value="MCL7034536.1"/>
    <property type="molecule type" value="Genomic_DNA"/>
</dbReference>
<dbReference type="GO" id="GO:0016020">
    <property type="term" value="C:membrane"/>
    <property type="evidence" value="ECO:0007669"/>
    <property type="project" value="UniProtKB-SubCell"/>
</dbReference>
<dbReference type="PANTHER" id="PTHR12300:SF107">
    <property type="entry name" value="HVA22-LIKE PROTEIN"/>
    <property type="match status" value="1"/>
</dbReference>
<accession>A0AA41V8C1</accession>
<evidence type="ECO:0000313" key="4">
    <source>
        <dbReference type="Proteomes" id="UP001177140"/>
    </source>
</evidence>
<gene>
    <name evidence="3" type="ORF">MKW94_027051</name>
</gene>
<reference evidence="3" key="1">
    <citation type="submission" date="2022-03" db="EMBL/GenBank/DDBJ databases">
        <title>A functionally conserved STORR gene fusion in Papaver species that diverged 16.8 million years ago.</title>
        <authorList>
            <person name="Catania T."/>
        </authorList>
    </citation>
    <scope>NUCLEOTIDE SEQUENCE</scope>
    <source>
        <strain evidence="3">S-191538</strain>
    </source>
</reference>
<evidence type="ECO:0000256" key="2">
    <source>
        <dbReference type="SAM" id="MobiDB-lite"/>
    </source>
</evidence>
<feature type="compositionally biased region" description="Polar residues" evidence="2">
    <location>
        <begin position="188"/>
        <end position="197"/>
    </location>
</feature>
<dbReference type="Pfam" id="PF03134">
    <property type="entry name" value="TB2_DP1_HVA22"/>
    <property type="match status" value="1"/>
</dbReference>
<protein>
    <recommendedName>
        <fullName evidence="1">HVA22-like protein</fullName>
    </recommendedName>
</protein>